<gene>
    <name evidence="10" type="ORF">APICC_08904</name>
</gene>
<feature type="domain" description="Doublecortin" evidence="9">
    <location>
        <begin position="172"/>
        <end position="249"/>
    </location>
</feature>
<feature type="repeat" description="WD" evidence="7">
    <location>
        <begin position="797"/>
        <end position="829"/>
    </location>
</feature>
<name>A0A2A3ELV4_APICC</name>
<feature type="region of interest" description="Disordered" evidence="8">
    <location>
        <begin position="1"/>
        <end position="159"/>
    </location>
</feature>
<dbReference type="FunFam" id="2.130.10.10:FF:000477">
    <property type="entry name" value="Echinoderm microtubule-associated protein-like CG42247"/>
    <property type="match status" value="1"/>
</dbReference>
<evidence type="ECO:0000256" key="3">
    <source>
        <dbReference type="ARBA" id="ARBA00022490"/>
    </source>
</evidence>
<dbReference type="Gene3D" id="3.10.20.230">
    <property type="entry name" value="Doublecortin domain"/>
    <property type="match status" value="2"/>
</dbReference>
<dbReference type="SMART" id="SM00320">
    <property type="entry name" value="WD40"/>
    <property type="match status" value="8"/>
</dbReference>
<dbReference type="Pfam" id="PF23414">
    <property type="entry name" value="Beta-prop_EML_2"/>
    <property type="match status" value="1"/>
</dbReference>
<dbReference type="SUPFAM" id="SSF50978">
    <property type="entry name" value="WD40 repeat-like"/>
    <property type="match status" value="1"/>
</dbReference>
<dbReference type="InterPro" id="IPR036572">
    <property type="entry name" value="Doublecortin_dom_sf"/>
</dbReference>
<dbReference type="EMBL" id="KZ288215">
    <property type="protein sequence ID" value="PBC32687.1"/>
    <property type="molecule type" value="Genomic_DNA"/>
</dbReference>
<dbReference type="SUPFAM" id="SSF50998">
    <property type="entry name" value="Quinoprotein alcohol dehydrogenase-like"/>
    <property type="match status" value="1"/>
</dbReference>
<dbReference type="PANTHER" id="PTHR13720">
    <property type="entry name" value="WD-40 REPEAT PROTEIN"/>
    <property type="match status" value="1"/>
</dbReference>
<evidence type="ECO:0000313" key="10">
    <source>
        <dbReference type="EMBL" id="PBC32687.1"/>
    </source>
</evidence>
<dbReference type="PROSITE" id="PS50082">
    <property type="entry name" value="WD_REPEATS_2"/>
    <property type="match status" value="2"/>
</dbReference>
<dbReference type="InterPro" id="IPR011047">
    <property type="entry name" value="Quinoprotein_ADH-like_sf"/>
</dbReference>
<dbReference type="STRING" id="94128.A0A2A3ELV4"/>
<feature type="region of interest" description="Disordered" evidence="8">
    <location>
        <begin position="473"/>
        <end position="508"/>
    </location>
</feature>
<dbReference type="InterPro" id="IPR036322">
    <property type="entry name" value="WD40_repeat_dom_sf"/>
</dbReference>
<dbReference type="InterPro" id="IPR003533">
    <property type="entry name" value="Doublecortin_dom"/>
</dbReference>
<dbReference type="PROSITE" id="PS50294">
    <property type="entry name" value="WD_REPEATS_REGION"/>
    <property type="match status" value="1"/>
</dbReference>
<dbReference type="InterPro" id="IPR055439">
    <property type="entry name" value="Beta-prop_EML_1st"/>
</dbReference>
<dbReference type="GO" id="GO:0072686">
    <property type="term" value="C:mitotic spindle"/>
    <property type="evidence" value="ECO:0007669"/>
    <property type="project" value="TreeGrafter"/>
</dbReference>
<dbReference type="Gene3D" id="2.130.10.10">
    <property type="entry name" value="YVTN repeat-like/Quinoprotein amine dehydrogenase"/>
    <property type="match status" value="2"/>
</dbReference>
<feature type="compositionally biased region" description="Polar residues" evidence="8">
    <location>
        <begin position="1"/>
        <end position="18"/>
    </location>
</feature>
<keyword evidence="3" id="KW-0963">Cytoplasm</keyword>
<organism evidence="10 11">
    <name type="scientific">Apis cerana cerana</name>
    <name type="common">Oriental honeybee</name>
    <dbReference type="NCBI Taxonomy" id="94128"/>
    <lineage>
        <taxon>Eukaryota</taxon>
        <taxon>Metazoa</taxon>
        <taxon>Ecdysozoa</taxon>
        <taxon>Arthropoda</taxon>
        <taxon>Hexapoda</taxon>
        <taxon>Insecta</taxon>
        <taxon>Pterygota</taxon>
        <taxon>Neoptera</taxon>
        <taxon>Endopterygota</taxon>
        <taxon>Hymenoptera</taxon>
        <taxon>Apocrita</taxon>
        <taxon>Aculeata</taxon>
        <taxon>Apoidea</taxon>
        <taxon>Anthophila</taxon>
        <taxon>Apidae</taxon>
        <taxon>Apis</taxon>
    </lineage>
</organism>
<dbReference type="GO" id="GO:0035556">
    <property type="term" value="P:intracellular signal transduction"/>
    <property type="evidence" value="ECO:0007669"/>
    <property type="project" value="InterPro"/>
</dbReference>
<dbReference type="InterPro" id="IPR015943">
    <property type="entry name" value="WD40/YVTN_repeat-like_dom_sf"/>
</dbReference>
<dbReference type="OrthoDB" id="47802at2759"/>
<evidence type="ECO:0000256" key="8">
    <source>
        <dbReference type="SAM" id="MobiDB-lite"/>
    </source>
</evidence>
<dbReference type="AlphaFoldDB" id="A0A2A3ELV4"/>
<feature type="compositionally biased region" description="Acidic residues" evidence="8">
    <location>
        <begin position="76"/>
        <end position="102"/>
    </location>
</feature>
<comment type="subcellular location">
    <subcellularLocation>
        <location evidence="1">Cytoplasm</location>
        <location evidence="1">Cytoskeleton</location>
    </subcellularLocation>
</comment>
<keyword evidence="4 7" id="KW-0853">WD repeat</keyword>
<dbReference type="SUPFAM" id="SSF89837">
    <property type="entry name" value="Doublecortin (DC)"/>
    <property type="match status" value="2"/>
</dbReference>
<dbReference type="Pfam" id="PF03451">
    <property type="entry name" value="HELP"/>
    <property type="match status" value="1"/>
</dbReference>
<feature type="compositionally biased region" description="Gly residues" evidence="8">
    <location>
        <begin position="111"/>
        <end position="128"/>
    </location>
</feature>
<keyword evidence="5" id="KW-0677">Repeat</keyword>
<feature type="compositionally biased region" description="Basic and acidic residues" evidence="8">
    <location>
        <begin position="53"/>
        <end position="65"/>
    </location>
</feature>
<proteinExistence type="inferred from homology"/>
<evidence type="ECO:0000256" key="1">
    <source>
        <dbReference type="ARBA" id="ARBA00004245"/>
    </source>
</evidence>
<evidence type="ECO:0000256" key="4">
    <source>
        <dbReference type="ARBA" id="ARBA00022574"/>
    </source>
</evidence>
<keyword evidence="6" id="KW-0206">Cytoskeleton</keyword>
<dbReference type="Proteomes" id="UP000242457">
    <property type="component" value="Unassembled WGS sequence"/>
</dbReference>
<dbReference type="Pfam" id="PF03607">
    <property type="entry name" value="DCX"/>
    <property type="match status" value="1"/>
</dbReference>
<evidence type="ECO:0000256" key="6">
    <source>
        <dbReference type="ARBA" id="ARBA00023212"/>
    </source>
</evidence>
<feature type="compositionally biased region" description="Basic residues" evidence="8">
    <location>
        <begin position="498"/>
        <end position="507"/>
    </location>
</feature>
<dbReference type="PROSITE" id="PS50309">
    <property type="entry name" value="DC"/>
    <property type="match status" value="2"/>
</dbReference>
<dbReference type="GO" id="GO:0008017">
    <property type="term" value="F:microtubule binding"/>
    <property type="evidence" value="ECO:0007669"/>
    <property type="project" value="TreeGrafter"/>
</dbReference>
<dbReference type="InterPro" id="IPR001680">
    <property type="entry name" value="WD40_rpt"/>
</dbReference>
<reference evidence="10 11" key="1">
    <citation type="submission" date="2014-07" db="EMBL/GenBank/DDBJ databases">
        <title>Genomic and transcriptomic analysis on Apis cerana provide comprehensive insights into honey bee biology.</title>
        <authorList>
            <person name="Diao Q."/>
            <person name="Sun L."/>
            <person name="Zheng H."/>
            <person name="Zheng H."/>
            <person name="Xu S."/>
            <person name="Wang S."/>
            <person name="Zeng Z."/>
            <person name="Hu F."/>
            <person name="Su S."/>
            <person name="Wu J."/>
        </authorList>
    </citation>
    <scope>NUCLEOTIDE SEQUENCE [LARGE SCALE GENOMIC DNA]</scope>
    <source>
        <tissue evidence="10">Pupae without intestine</tissue>
    </source>
</reference>
<keyword evidence="11" id="KW-1185">Reference proteome</keyword>
<dbReference type="FunFam" id="3.10.20.230:FF:000009">
    <property type="entry name" value="Echinoderm microtubule-associated protein-like CG42247"/>
    <property type="match status" value="1"/>
</dbReference>
<dbReference type="FunFam" id="3.10.20.230:FF:000018">
    <property type="entry name" value="Echinoderm microtubule-associated protein-like CG42247"/>
    <property type="match status" value="1"/>
</dbReference>
<feature type="region of interest" description="Disordered" evidence="8">
    <location>
        <begin position="371"/>
        <end position="392"/>
    </location>
</feature>
<dbReference type="GO" id="GO:0000226">
    <property type="term" value="P:microtubule cytoskeleton organization"/>
    <property type="evidence" value="ECO:0007669"/>
    <property type="project" value="TreeGrafter"/>
</dbReference>
<dbReference type="SMART" id="SM00537">
    <property type="entry name" value="DCX"/>
    <property type="match status" value="1"/>
</dbReference>
<evidence type="ECO:0000256" key="7">
    <source>
        <dbReference type="PROSITE-ProRule" id="PRU00221"/>
    </source>
</evidence>
<dbReference type="Pfam" id="PF23409">
    <property type="entry name" value="Beta-prop_EML"/>
    <property type="match status" value="1"/>
</dbReference>
<accession>A0A2A3ELV4</accession>
<sequence>MIAVENQSSLRAGSSLGQQVEEAASDGSVGNGNEAGGAGATTTSSVPGVMNKEGQEGEARNENSGKESTGSAVTTEQEEQEEGAEEDEEEDEDEEEEEDVEVEGGTAQEAVGGGVVASDGGGGGGGMAGFWRQSRPSSPRMPPPEQPELTRPKSRHEPAPARYNNLGYWRARRVTFYKNGDPYFPGIEFRFKPGRDIGSLEALLDRLSLRMDLPRGARHIFSMDGDRKLTLDELEDGASYVVSSYKTFKIGGKIKDSLPTLAEKSTIESASSSSRSDLEPDFAAFEEKSDSYSDSDLESRGPKFLLEDCDSFVVLMSDSFEVISLPADMLQPASYGKKSNTWYTSPTGGGGSRGGGAGGWQSRPAAVASLGRKASISDEAPPPGGGKPSSGRVIRIVNNHDHTVQCRVLLNLRTSQPFEEVLEDLGQVLKMNGAKRMFTVSGQEVRSFSQLRNEFADVDTFYLGTGSGMSMVGGVSASPARRSRSRGPSTVVEDIGRQRRARSKSRPRALYAPDSDVVRLIVTYIVVILQQPIITDYSVVEVLRDEPARVTIRGLRRSFYPPSHLPPVDNSPPEKKLQLEWVYGYRGTDTRRNLWVLPSGELLYYVAAVAVLFDREENAQRHYVGHTEDITCMEVHPSRELVASGQKAGRHRKAQPHVRIWSTETLLTLYVFGMTEFQMGVSALAFSQLNGGSYVLAVDAGREAILSVWQWQWGHLLGKVATMQEDLTGAAFHPLDDNLLITHGRGHLTFWNRRKDGFFERTDIIKPDGDVVTADSDGFITVYSVDADGAYFVRMEFEAHNKGISSLVMLSEGTLLSGGEKDRKIAAWDSLQNYKRITDTKLPEAVGGVRSIYPQRPGRNDGNIYVGTTRNNILEGSLQRRFNQVVFGHGRQLWGLAVHPDDEVFATAGHDKNIALWRRHKLLWTTQVGFECICIAFHPFGVALAAGSSEGHLLVLAADTGAAVATLRVCGSPLSCIGYNPTGEIVAMGSQNGSVYLFRVSRDGFSYKKSNKIRGTQPLVQLDWSSDSRFLQTVTQDYDLVFWDVKALSSEKSPLVMKDVKWYTHNCMVGYMVSGMWNNRYYPLTTVLTTSSRSAAHDMLVSGDAEGYLRLFRYPCTSAKAEYIEEKVYSSLVACARFLYNDQNVVTVGGTDAALMLWELVDE</sequence>
<evidence type="ECO:0000313" key="11">
    <source>
        <dbReference type="Proteomes" id="UP000242457"/>
    </source>
</evidence>
<evidence type="ECO:0000259" key="9">
    <source>
        <dbReference type="PROSITE" id="PS50309"/>
    </source>
</evidence>
<feature type="compositionally biased region" description="Basic and acidic residues" evidence="8">
    <location>
        <begin position="148"/>
        <end position="159"/>
    </location>
</feature>
<dbReference type="InterPro" id="IPR055442">
    <property type="entry name" value="Beta-prop_EML-like_2nd"/>
</dbReference>
<protein>
    <submittedName>
        <fullName evidence="10">Echinoderm microtubule-associated protein</fullName>
    </submittedName>
</protein>
<comment type="similarity">
    <text evidence="2">Belongs to the WD repeat EMAP family.</text>
</comment>
<feature type="repeat" description="WD" evidence="7">
    <location>
        <begin position="886"/>
        <end position="917"/>
    </location>
</feature>
<dbReference type="InterPro" id="IPR005108">
    <property type="entry name" value="HELP"/>
</dbReference>
<feature type="compositionally biased region" description="Gly residues" evidence="8">
    <location>
        <begin position="29"/>
        <end position="39"/>
    </location>
</feature>
<dbReference type="InterPro" id="IPR050630">
    <property type="entry name" value="WD_repeat_EMAP"/>
</dbReference>
<evidence type="ECO:0000256" key="5">
    <source>
        <dbReference type="ARBA" id="ARBA00022737"/>
    </source>
</evidence>
<dbReference type="PANTHER" id="PTHR13720:SF55">
    <property type="entry name" value="ECHINODERM MICROTUBULE-ASSOCIATED PROTEIN-LIKE CG42247"/>
    <property type="match status" value="1"/>
</dbReference>
<evidence type="ECO:0000256" key="2">
    <source>
        <dbReference type="ARBA" id="ARBA00006489"/>
    </source>
</evidence>
<feature type="domain" description="Doublecortin" evidence="9">
    <location>
        <begin position="392"/>
        <end position="461"/>
    </location>
</feature>